<dbReference type="InterPro" id="IPR000436">
    <property type="entry name" value="Sushi_SCR_CCP_dom"/>
</dbReference>
<keyword evidence="4" id="KW-1185">Reference proteome</keyword>
<proteinExistence type="predicted"/>
<protein>
    <recommendedName>
        <fullName evidence="2">WSC domain-containing protein</fullName>
    </recommendedName>
</protein>
<dbReference type="Pfam" id="PF00084">
    <property type="entry name" value="Sushi"/>
    <property type="match status" value="1"/>
</dbReference>
<dbReference type="PROSITE" id="PS51212">
    <property type="entry name" value="WSC"/>
    <property type="match status" value="1"/>
</dbReference>
<name>A0A2T7PGQ2_POMCA</name>
<evidence type="ECO:0000313" key="4">
    <source>
        <dbReference type="Proteomes" id="UP000245119"/>
    </source>
</evidence>
<comment type="caution">
    <text evidence="3">The sequence shown here is derived from an EMBL/GenBank/DDBJ whole genome shotgun (WGS) entry which is preliminary data.</text>
</comment>
<evidence type="ECO:0000259" key="2">
    <source>
        <dbReference type="PROSITE" id="PS51212"/>
    </source>
</evidence>
<dbReference type="InterPro" id="IPR035976">
    <property type="entry name" value="Sushi/SCR/CCP_sf"/>
</dbReference>
<dbReference type="SMART" id="SM00032">
    <property type="entry name" value="CCP"/>
    <property type="match status" value="2"/>
</dbReference>
<evidence type="ECO:0000313" key="3">
    <source>
        <dbReference type="EMBL" id="PVD32596.1"/>
    </source>
</evidence>
<dbReference type="InterPro" id="IPR002889">
    <property type="entry name" value="WSC_carb-bd"/>
</dbReference>
<reference evidence="3 4" key="1">
    <citation type="submission" date="2018-04" db="EMBL/GenBank/DDBJ databases">
        <title>The genome of golden apple snail Pomacea canaliculata provides insight into stress tolerance and invasive adaptation.</title>
        <authorList>
            <person name="Liu C."/>
            <person name="Liu B."/>
            <person name="Ren Y."/>
            <person name="Zhang Y."/>
            <person name="Wang H."/>
            <person name="Li S."/>
            <person name="Jiang F."/>
            <person name="Yin L."/>
            <person name="Zhang G."/>
            <person name="Qian W."/>
            <person name="Fan W."/>
        </authorList>
    </citation>
    <scope>NUCLEOTIDE SEQUENCE [LARGE SCALE GENOMIC DNA]</scope>
    <source>
        <strain evidence="3">SZHN2017</strain>
        <tissue evidence="3">Muscle</tissue>
    </source>
</reference>
<dbReference type="AlphaFoldDB" id="A0A2T7PGQ2"/>
<gene>
    <name evidence="3" type="ORF">C0Q70_08038</name>
</gene>
<sequence>MYSVNVLPSDVTDFRGCYSSVPPASDLFLSDDPDMSVLLCKQACLGQGSAAFVVSGVDCYCTNSSNVSAASLAPHFCSAPCVAHAHQACGSKGFALWYTTDFDCGPLMLADAVTSGDASNTIYRANVTVTCPEGQTLASGHPEYAVCTRDGWSETNFTCDVGSCPEVTLLNANLSDPSRTYSSTVTVTCDPGTMVMDGARSYTITCTETK</sequence>
<keyword evidence="1" id="KW-1015">Disulfide bond</keyword>
<feature type="domain" description="WSC" evidence="2">
    <location>
        <begin position="11"/>
        <end position="101"/>
    </location>
</feature>
<dbReference type="Proteomes" id="UP000245119">
    <property type="component" value="Linkage Group LG4"/>
</dbReference>
<evidence type="ECO:0000256" key="1">
    <source>
        <dbReference type="ARBA" id="ARBA00023157"/>
    </source>
</evidence>
<accession>A0A2T7PGQ2</accession>
<dbReference type="EMBL" id="PZQS01000004">
    <property type="protein sequence ID" value="PVD32596.1"/>
    <property type="molecule type" value="Genomic_DNA"/>
</dbReference>
<dbReference type="STRING" id="400727.A0A2T7PGQ2"/>
<organism evidence="3 4">
    <name type="scientific">Pomacea canaliculata</name>
    <name type="common">Golden apple snail</name>
    <dbReference type="NCBI Taxonomy" id="400727"/>
    <lineage>
        <taxon>Eukaryota</taxon>
        <taxon>Metazoa</taxon>
        <taxon>Spiralia</taxon>
        <taxon>Lophotrochozoa</taxon>
        <taxon>Mollusca</taxon>
        <taxon>Gastropoda</taxon>
        <taxon>Caenogastropoda</taxon>
        <taxon>Architaenioglossa</taxon>
        <taxon>Ampullarioidea</taxon>
        <taxon>Ampullariidae</taxon>
        <taxon>Pomacea</taxon>
    </lineage>
</organism>
<dbReference type="Pfam" id="PF01822">
    <property type="entry name" value="WSC"/>
    <property type="match status" value="1"/>
</dbReference>
<dbReference type="Gene3D" id="2.10.70.10">
    <property type="entry name" value="Complement Module, domain 1"/>
    <property type="match status" value="2"/>
</dbReference>
<dbReference type="SUPFAM" id="SSF57535">
    <property type="entry name" value="Complement control module/SCR domain"/>
    <property type="match status" value="1"/>
</dbReference>